<feature type="compositionally biased region" description="Low complexity" evidence="1">
    <location>
        <begin position="182"/>
        <end position="198"/>
    </location>
</feature>
<feature type="region of interest" description="Disordered" evidence="1">
    <location>
        <begin position="182"/>
        <end position="202"/>
    </location>
</feature>
<keyword evidence="4" id="KW-1185">Reference proteome</keyword>
<name>A0A9P7EH66_9AGAM</name>
<comment type="caution">
    <text evidence="3">The sequence shown here is derived from an EMBL/GenBank/DDBJ whole genome shotgun (WGS) entry which is preliminary data.</text>
</comment>
<evidence type="ECO:0000313" key="3">
    <source>
        <dbReference type="EMBL" id="KAG1820850.1"/>
    </source>
</evidence>
<evidence type="ECO:0000313" key="4">
    <source>
        <dbReference type="Proteomes" id="UP000807769"/>
    </source>
</evidence>
<dbReference type="InterPro" id="IPR055278">
    <property type="entry name" value="CDC48c"/>
</dbReference>
<reference evidence="3" key="1">
    <citation type="journal article" date="2020" name="New Phytol.">
        <title>Comparative genomics reveals dynamic genome evolution in host specialist ectomycorrhizal fungi.</title>
        <authorList>
            <person name="Lofgren L.A."/>
            <person name="Nguyen N.H."/>
            <person name="Vilgalys R."/>
            <person name="Ruytinx J."/>
            <person name="Liao H.L."/>
            <person name="Branco S."/>
            <person name="Kuo A."/>
            <person name="LaButti K."/>
            <person name="Lipzen A."/>
            <person name="Andreopoulos W."/>
            <person name="Pangilinan J."/>
            <person name="Riley R."/>
            <person name="Hundley H."/>
            <person name="Na H."/>
            <person name="Barry K."/>
            <person name="Grigoriev I.V."/>
            <person name="Stajich J.E."/>
            <person name="Kennedy P.G."/>
        </authorList>
    </citation>
    <scope>NUCLEOTIDE SEQUENCE</scope>
    <source>
        <strain evidence="3">MN1</strain>
    </source>
</reference>
<dbReference type="GO" id="GO:0005524">
    <property type="term" value="F:ATP binding"/>
    <property type="evidence" value="ECO:0007669"/>
    <property type="project" value="InterPro"/>
</dbReference>
<dbReference type="PANTHER" id="PTHR48470">
    <property type="entry name" value="CELL DIVISION CONTROL PROTEIN 48 C ISOFORM 1"/>
    <property type="match status" value="1"/>
</dbReference>
<dbReference type="AlphaFoldDB" id="A0A9P7EH66"/>
<dbReference type="InterPro" id="IPR003959">
    <property type="entry name" value="ATPase_AAA_core"/>
</dbReference>
<dbReference type="EMBL" id="JABBWG010000007">
    <property type="protein sequence ID" value="KAG1820850.1"/>
    <property type="molecule type" value="Genomic_DNA"/>
</dbReference>
<dbReference type="OrthoDB" id="27435at2759"/>
<evidence type="ECO:0000259" key="2">
    <source>
        <dbReference type="Pfam" id="PF00004"/>
    </source>
</evidence>
<dbReference type="GO" id="GO:0016887">
    <property type="term" value="F:ATP hydrolysis activity"/>
    <property type="evidence" value="ECO:0007669"/>
    <property type="project" value="InterPro"/>
</dbReference>
<dbReference type="Gene3D" id="3.40.50.300">
    <property type="entry name" value="P-loop containing nucleotide triphosphate hydrolases"/>
    <property type="match status" value="1"/>
</dbReference>
<dbReference type="Pfam" id="PF00004">
    <property type="entry name" value="AAA"/>
    <property type="match status" value="1"/>
</dbReference>
<dbReference type="Gene3D" id="1.10.8.60">
    <property type="match status" value="1"/>
</dbReference>
<dbReference type="RefSeq" id="XP_041195917.1">
    <property type="nucleotide sequence ID" value="XM_041341899.1"/>
</dbReference>
<feature type="domain" description="ATPase AAA-type core" evidence="2">
    <location>
        <begin position="44"/>
        <end position="96"/>
    </location>
</feature>
<gene>
    <name evidence="3" type="ORF">BJ212DRAFT_1549873</name>
</gene>
<sequence length="227" mass="24270">MLVPLPQSENCASPLTVEDIGQRPNLSTNSVAKDDTPHATRGVYDPPGCGKTLLANTIAGELGVPVITGIPAPFIVSGLSGESENTLQDTFDEAKIDTITPKRIEDKPVVVTRATNRPDSLDAVFRSAGRLDHEISMDALDEEARKIQLDGDFNSAAFAKATPGYVGADLSALTGAAGVGASSLSNISSNNSQTTRSSFWKHQNTSAKILPWQWIRHERPQPIPRQV</sequence>
<proteinExistence type="predicted"/>
<protein>
    <submittedName>
        <fullName evidence="3">P-loop containing nucleoside triphosphate hydrolase protein</fullName>
    </submittedName>
</protein>
<dbReference type="Proteomes" id="UP000807769">
    <property type="component" value="Unassembled WGS sequence"/>
</dbReference>
<dbReference type="GeneID" id="64635915"/>
<organism evidence="3 4">
    <name type="scientific">Suillus subaureus</name>
    <dbReference type="NCBI Taxonomy" id="48587"/>
    <lineage>
        <taxon>Eukaryota</taxon>
        <taxon>Fungi</taxon>
        <taxon>Dikarya</taxon>
        <taxon>Basidiomycota</taxon>
        <taxon>Agaricomycotina</taxon>
        <taxon>Agaricomycetes</taxon>
        <taxon>Agaricomycetidae</taxon>
        <taxon>Boletales</taxon>
        <taxon>Suillineae</taxon>
        <taxon>Suillaceae</taxon>
        <taxon>Suillus</taxon>
    </lineage>
</organism>
<keyword evidence="3" id="KW-0378">Hydrolase</keyword>
<dbReference type="PANTHER" id="PTHR48470:SF1">
    <property type="entry name" value="CELL DIVISION CONTROL PROTEIN 48 C ISOFORM 1"/>
    <property type="match status" value="1"/>
</dbReference>
<dbReference type="InterPro" id="IPR027417">
    <property type="entry name" value="P-loop_NTPase"/>
</dbReference>
<dbReference type="SUPFAM" id="SSF52540">
    <property type="entry name" value="P-loop containing nucleoside triphosphate hydrolases"/>
    <property type="match status" value="1"/>
</dbReference>
<accession>A0A9P7EH66</accession>
<feature type="region of interest" description="Disordered" evidence="1">
    <location>
        <begin position="16"/>
        <end position="44"/>
    </location>
</feature>
<evidence type="ECO:0000256" key="1">
    <source>
        <dbReference type="SAM" id="MobiDB-lite"/>
    </source>
</evidence>